<comment type="similarity">
    <text evidence="2">Belongs to the glycosyltransferase 2 family.</text>
</comment>
<organism evidence="6 7">
    <name type="scientific">Microterricola viridarii</name>
    <dbReference type="NCBI Taxonomy" id="412690"/>
    <lineage>
        <taxon>Bacteria</taxon>
        <taxon>Bacillati</taxon>
        <taxon>Actinomycetota</taxon>
        <taxon>Actinomycetes</taxon>
        <taxon>Micrococcales</taxon>
        <taxon>Microbacteriaceae</taxon>
        <taxon>Microterricola</taxon>
    </lineage>
</organism>
<accession>A0A1H1QXP8</accession>
<dbReference type="Pfam" id="PF00535">
    <property type="entry name" value="Glycos_transf_2"/>
    <property type="match status" value="2"/>
</dbReference>
<keyword evidence="7" id="KW-1185">Reference proteome</keyword>
<dbReference type="Proteomes" id="UP000181956">
    <property type="component" value="Chromosome I"/>
</dbReference>
<dbReference type="AlphaFoldDB" id="A0A1H1QXP8"/>
<name>A0A1H1QXP8_9MICO</name>
<dbReference type="InterPro" id="IPR029044">
    <property type="entry name" value="Nucleotide-diphossugar_trans"/>
</dbReference>
<dbReference type="PANTHER" id="PTHR43179:SF12">
    <property type="entry name" value="GALACTOFURANOSYLTRANSFERASE GLFT2"/>
    <property type="match status" value="1"/>
</dbReference>
<evidence type="ECO:0000313" key="6">
    <source>
        <dbReference type="EMBL" id="SDS28207.1"/>
    </source>
</evidence>
<proteinExistence type="inferred from homology"/>
<feature type="domain" description="Glycosyltransferase 2-like" evidence="5">
    <location>
        <begin position="450"/>
        <end position="560"/>
    </location>
</feature>
<reference evidence="7" key="1">
    <citation type="submission" date="2016-10" db="EMBL/GenBank/DDBJ databases">
        <authorList>
            <person name="Varghese N."/>
            <person name="Submissions S."/>
        </authorList>
    </citation>
    <scope>NUCLEOTIDE SEQUENCE [LARGE SCALE GENOMIC DNA]</scope>
    <source>
        <strain evidence="7">DSM 21772</strain>
    </source>
</reference>
<sequence length="698" mass="76518">MGRLLRAAKRRVRSALGGVPSLEPRMTRWDHRERTAALARSPLFDLEYYEAQSNEAFQTKKDAAEHFLRHGAAAGYSPTPLYNEEWYGFHTGLLHEAPRFCHMFFHNEPLNTTSPLFDARVYVQKPLRRGGARLISLRDALEQFVAHATPDTVLPVHDFCAGTPTWGEARAEALKTSARYWRRTELNRERFSTEWHSGPLPELPPRAAGSALVSVVMPVRDRATVISAAIESVLAQSYPDWELIVVDDGSTDSTPDVVQRYSERDPRVHLVRGPAAGVCAARNSGIAAAEGRYIAFLDSDNVWVPELLEHSVAALETGNAVAVYAAVEMKKESGENRFLAIHGSRDDLLYGGNFVDLNTLVVRSEAIAEIGGFDESLRRWVDYDLAIRLFALGPVELLPFIGVIYSESTGTGRISTVEAPGWEQVVLSKYLLDWAKIEAAVPARVPGRVSIVIPSYADWRHTLPAVRSVLAHSGNIDIEIVVVDNGSPRSPSEILAAGLLGANQVRLLPLERNTNFALGSNLGFALGTGEYTLFLNCDTEVGEDWLAPLLSALNEAGADGRPVTAVQPLVLNDDGSVQSAGLRFERGEPIPHDLLTVPSEVTEIDGVSGVAMLLRSADFAAVHGFDPIFSNGYDDADFSLRLATAGHADFRVVPNSRVRHFQLFSPGRFAADANNRRLLAARWPELFQPSGHAASRAR</sequence>
<evidence type="ECO:0000259" key="5">
    <source>
        <dbReference type="Pfam" id="PF00535"/>
    </source>
</evidence>
<dbReference type="CDD" id="cd00761">
    <property type="entry name" value="Glyco_tranf_GTA_type"/>
    <property type="match status" value="1"/>
</dbReference>
<keyword evidence="3" id="KW-0328">Glycosyltransferase</keyword>
<gene>
    <name evidence="6" type="ORF">SAMN04489834_1193</name>
</gene>
<dbReference type="SUPFAM" id="SSF53448">
    <property type="entry name" value="Nucleotide-diphospho-sugar transferases"/>
    <property type="match status" value="2"/>
</dbReference>
<dbReference type="EMBL" id="LT629742">
    <property type="protein sequence ID" value="SDS28207.1"/>
    <property type="molecule type" value="Genomic_DNA"/>
</dbReference>
<dbReference type="PANTHER" id="PTHR43179">
    <property type="entry name" value="RHAMNOSYLTRANSFERASE WBBL"/>
    <property type="match status" value="1"/>
</dbReference>
<evidence type="ECO:0000256" key="2">
    <source>
        <dbReference type="ARBA" id="ARBA00006739"/>
    </source>
</evidence>
<protein>
    <submittedName>
        <fullName evidence="6">Glycosyltransferase, GT2 family</fullName>
    </submittedName>
</protein>
<dbReference type="STRING" id="412690.SAMN04489834_1193"/>
<dbReference type="Gene3D" id="3.90.550.10">
    <property type="entry name" value="Spore Coat Polysaccharide Biosynthesis Protein SpsA, Chain A"/>
    <property type="match status" value="2"/>
</dbReference>
<feature type="domain" description="Glycosyltransferase 2-like" evidence="5">
    <location>
        <begin position="214"/>
        <end position="341"/>
    </location>
</feature>
<dbReference type="GO" id="GO:0016757">
    <property type="term" value="F:glycosyltransferase activity"/>
    <property type="evidence" value="ECO:0007669"/>
    <property type="project" value="UniProtKB-KW"/>
</dbReference>
<evidence type="ECO:0000256" key="1">
    <source>
        <dbReference type="ARBA" id="ARBA00004776"/>
    </source>
</evidence>
<dbReference type="InterPro" id="IPR001173">
    <property type="entry name" value="Glyco_trans_2-like"/>
</dbReference>
<evidence type="ECO:0000256" key="3">
    <source>
        <dbReference type="ARBA" id="ARBA00022676"/>
    </source>
</evidence>
<keyword evidence="4 6" id="KW-0808">Transferase</keyword>
<comment type="pathway">
    <text evidence="1">Cell wall biogenesis; cell wall polysaccharide biosynthesis.</text>
</comment>
<evidence type="ECO:0000256" key="4">
    <source>
        <dbReference type="ARBA" id="ARBA00022679"/>
    </source>
</evidence>
<evidence type="ECO:0000313" key="7">
    <source>
        <dbReference type="Proteomes" id="UP000181956"/>
    </source>
</evidence>